<gene>
    <name evidence="1" type="ORF">SRS1_13757</name>
</gene>
<organism evidence="1 2">
    <name type="scientific">Sporisorium reilianum f. sp. reilianum</name>
    <dbReference type="NCBI Taxonomy" id="72559"/>
    <lineage>
        <taxon>Eukaryota</taxon>
        <taxon>Fungi</taxon>
        <taxon>Dikarya</taxon>
        <taxon>Basidiomycota</taxon>
        <taxon>Ustilaginomycotina</taxon>
        <taxon>Ustilaginomycetes</taxon>
        <taxon>Ustilaginales</taxon>
        <taxon>Ustilaginaceae</taxon>
        <taxon>Sporisorium</taxon>
    </lineage>
</organism>
<dbReference type="AlphaFoldDB" id="A0A2N8UDQ4"/>
<name>A0A2N8UDQ4_9BASI</name>
<protein>
    <submittedName>
        <fullName evidence="1">Uncharacterized protein</fullName>
    </submittedName>
</protein>
<evidence type="ECO:0000313" key="1">
    <source>
        <dbReference type="EMBL" id="SJX62931.1"/>
    </source>
</evidence>
<reference evidence="1 2" key="1">
    <citation type="submission" date="2017-02" db="EMBL/GenBank/DDBJ databases">
        <authorList>
            <person name="Peterson S.W."/>
        </authorList>
    </citation>
    <scope>NUCLEOTIDE SEQUENCE [LARGE SCALE GENOMIC DNA]</scope>
    <source>
        <strain evidence="1 2">SRS1_H2-8</strain>
    </source>
</reference>
<accession>A0A2N8UDQ4</accession>
<sequence>MLEDDATVERIQTLLTTTKTTTNMSEFLGVTISYKKQRGVAEWPTYNAIVTRLLPSGKRWTFKTSFTKRKGRPNEIRAAICVDLYRLKHIAPFLVINFERMRPYYAWLIETRPEGKIRDLVELAFQRIGGNELARSLDNAERVSASASASSSSSSSASASASASVSATASATPTVSTTASASRLPPLPLRPPRRRLLPVVTRPTLSWLTPLPLPQCRALLRLLSFAQAVWASAKPATSFVCVVQFMCCPFKRLEQSN</sequence>
<evidence type="ECO:0000313" key="2">
    <source>
        <dbReference type="Proteomes" id="UP000239563"/>
    </source>
</evidence>
<dbReference type="EMBL" id="LT795059">
    <property type="protein sequence ID" value="SJX62931.1"/>
    <property type="molecule type" value="Genomic_DNA"/>
</dbReference>
<dbReference type="Proteomes" id="UP000239563">
    <property type="component" value="Chromosome VI"/>
</dbReference>
<proteinExistence type="predicted"/>